<keyword evidence="9" id="KW-0238">DNA-binding</keyword>
<dbReference type="SUPFAM" id="SSF53098">
    <property type="entry name" value="Ribonuclease H-like"/>
    <property type="match status" value="1"/>
</dbReference>
<geneLocation type="mitochondrion" evidence="13"/>
<evidence type="ECO:0000256" key="6">
    <source>
        <dbReference type="ARBA" id="ARBA00022695"/>
    </source>
</evidence>
<dbReference type="InterPro" id="IPR004868">
    <property type="entry name" value="DNA-dir_DNA_pol_B_mt/vir"/>
</dbReference>
<evidence type="ECO:0000256" key="1">
    <source>
        <dbReference type="ARBA" id="ARBA00004173"/>
    </source>
</evidence>
<dbReference type="GO" id="GO:0003887">
    <property type="term" value="F:DNA-directed DNA polymerase activity"/>
    <property type="evidence" value="ECO:0007669"/>
    <property type="project" value="UniProtKB-KW"/>
</dbReference>
<evidence type="ECO:0000259" key="12">
    <source>
        <dbReference type="Pfam" id="PF03175"/>
    </source>
</evidence>
<dbReference type="AlphaFoldDB" id="A0A8H2S9W2"/>
<evidence type="ECO:0000256" key="11">
    <source>
        <dbReference type="ARBA" id="ARBA00049244"/>
    </source>
</evidence>
<organism evidence="13">
    <name type="scientific">Termitomyces bulborhizus</name>
    <dbReference type="NCBI Taxonomy" id="858892"/>
    <lineage>
        <taxon>Eukaryota</taxon>
        <taxon>Fungi</taxon>
        <taxon>Dikarya</taxon>
        <taxon>Basidiomycota</taxon>
        <taxon>Agaricomycotina</taxon>
        <taxon>Agaricomycetes</taxon>
        <taxon>Agaricomycetidae</taxon>
        <taxon>Agaricales</taxon>
        <taxon>Tricholomatineae</taxon>
        <taxon>Lyophyllaceae</taxon>
        <taxon>Termitomyces</taxon>
    </lineage>
</organism>
<geneLocation type="plasmid" evidence="13">
    <name>pTB_1</name>
</geneLocation>
<keyword evidence="8" id="KW-0239">DNA-directed DNA polymerase</keyword>
<keyword evidence="10 13" id="KW-0496">Mitochondrion</keyword>
<dbReference type="GO" id="GO:0006260">
    <property type="term" value="P:DNA replication"/>
    <property type="evidence" value="ECO:0007669"/>
    <property type="project" value="UniProtKB-KW"/>
</dbReference>
<evidence type="ECO:0000256" key="7">
    <source>
        <dbReference type="ARBA" id="ARBA00022705"/>
    </source>
</evidence>
<dbReference type="PANTHER" id="PTHR33568">
    <property type="entry name" value="DNA POLYMERASE"/>
    <property type="match status" value="1"/>
</dbReference>
<reference evidence="13" key="1">
    <citation type="submission" date="2021-04" db="EMBL/GenBank/DDBJ databases">
        <title>Transfer of mitochondrial tRNA genes to linear plasmids in fungi facilitates loss of such genes from mitochondrial DNA.</title>
        <authorList>
            <person name="Nieuwenhuis M."/>
            <person name="Groeneveld J."/>
            <person name="Aanen D.K."/>
        </authorList>
    </citation>
    <scope>NUCLEOTIDE SEQUENCE</scope>
    <source>
        <plasmid evidence="13">pTB_1</plasmid>
    </source>
</reference>
<comment type="subcellular location">
    <subcellularLocation>
        <location evidence="1">Mitochondrion</location>
    </subcellularLocation>
</comment>
<keyword evidence="7" id="KW-0235">DNA replication</keyword>
<keyword evidence="6" id="KW-0548">Nucleotidyltransferase</keyword>
<dbReference type="GO" id="GO:0000166">
    <property type="term" value="F:nucleotide binding"/>
    <property type="evidence" value="ECO:0007669"/>
    <property type="project" value="InterPro"/>
</dbReference>
<dbReference type="Gene3D" id="3.90.1600.10">
    <property type="entry name" value="Palm domain of DNA polymerase"/>
    <property type="match status" value="2"/>
</dbReference>
<evidence type="ECO:0000256" key="9">
    <source>
        <dbReference type="ARBA" id="ARBA00023125"/>
    </source>
</evidence>
<evidence type="ECO:0000256" key="4">
    <source>
        <dbReference type="ARBA" id="ARBA00014385"/>
    </source>
</evidence>
<dbReference type="InterPro" id="IPR006172">
    <property type="entry name" value="DNA-dir_DNA_pol_B"/>
</dbReference>
<sequence>MLWMMRTYNKTFLTNNFYYWKRPQIFGIYLNNGKGYIDFVKYKYNYYSTFNDSTDNLYAKYKLEKKKLNKVGIQKIMGNLIDQINEQDRNNIKLLESRFNEMDNIPGYIWDGNINLNGIDENFVTEFYKVLELEEFDSLNELDKYLNYGEIIKVINLFKGVTNKLKEGKVYKLLFRWKSTDQYTYRHSYNTSPSLFIHSETDLNILMYKFITNFNVYLIKYHFNGLIDLDVFTKEWISVEELKTYDKLINRITYLDKKYKDEHELKLNLLNRRDKGYFNNDNKNYNLITGIRGLNYGLILDNRSSDYNEMKNVLNINTGTLDELYKTNIGGIVYFLKVIKRKDGINEVSLFSEKVIKLLIKRNYNNNDLNSLVSDKWTDKIYYGQGNGPGDGINEHIVVERKSQLSGNWVKFIDSEIVKTELIYNSKKLTTSYKDFEKDTNIGTIDIETYFNEMEEAVPYSIGYKTSDKLETFYIRDGIGSDDMILECINKIFTNKNHNIKLYAHNMGEFDGIMILKSLMSTANKHEYNIKIFTNGDGKIMSIDIKKRIKNKKIIKISILDSYLLLPINLNNLSGIFNTEIKKGIFPYKFVNSTTLNYIGEVPDYSYFYNITPAEYLEYVNQFKNQSWNVQKETLTYLEYDLISLFNIIMEFNQIIYEKFKINISRVRTISGLAFLIFTSKYYKESETPIYFSKGKLESYIRQAYVGGIVDVNVHYTDYTTYKYDVNSHYPNAMLQPMPGGLPRISSETNLENIFGFVEAIVEAPTERKLKVPILPVKRDELTVLFRGTVKGIFFSEELKYAVSVGYKIHKILSCVEFDRVEGVFNEYINDIYTCKTQSEQEGNKVSRYIFKLLLNSLYGRLGLKAKNCQLIILPDKDLDKIMKTDDSEVLFKQNNLNLVRSSGPLDSEIVRIINEEKLYADKTEKLDPSNPWGSNSSSVQYSAAITAYARIFLNQFKNLKNNPYLGGDTDSIIMTKPIDEKYIGTELGKFKLEHVIEEGFYPSKKFYLIKTNKNEIIIKSKGINNNKNLLNYENFKSLLLGNDLNIPQSQFKKEFKNLTITREIINKKITGVIESKLHK</sequence>
<dbReference type="InterPro" id="IPR015833">
    <property type="entry name" value="DNA-dir_DNA_pol_B_mt_lin_plsmd"/>
</dbReference>
<dbReference type="Gene3D" id="1.10.287.690">
    <property type="entry name" value="Helix hairpin bin"/>
    <property type="match status" value="1"/>
</dbReference>
<gene>
    <name evidence="13" type="primary">dpo</name>
</gene>
<dbReference type="SMART" id="SM00486">
    <property type="entry name" value="POLBc"/>
    <property type="match status" value="1"/>
</dbReference>
<name>A0A8H2S9W2_9AGAR</name>
<dbReference type="EC" id="2.7.7.7" evidence="3"/>
<dbReference type="PIRSF" id="PIRSF006517">
    <property type="entry name" value="DPol_mt_plasmid"/>
    <property type="match status" value="1"/>
</dbReference>
<comment type="catalytic activity">
    <reaction evidence="11">
        <text>DNA(n) + a 2'-deoxyribonucleoside 5'-triphosphate = DNA(n+1) + diphosphate</text>
        <dbReference type="Rhea" id="RHEA:22508"/>
        <dbReference type="Rhea" id="RHEA-COMP:17339"/>
        <dbReference type="Rhea" id="RHEA-COMP:17340"/>
        <dbReference type="ChEBI" id="CHEBI:33019"/>
        <dbReference type="ChEBI" id="CHEBI:61560"/>
        <dbReference type="ChEBI" id="CHEBI:173112"/>
        <dbReference type="EC" id="2.7.7.7"/>
    </reaction>
</comment>
<dbReference type="InterPro" id="IPR012337">
    <property type="entry name" value="RNaseH-like_sf"/>
</dbReference>
<comment type="similarity">
    <text evidence="2">Belongs to the DNA polymerase type-B family.</text>
</comment>
<evidence type="ECO:0000256" key="5">
    <source>
        <dbReference type="ARBA" id="ARBA00022679"/>
    </source>
</evidence>
<evidence type="ECO:0000256" key="2">
    <source>
        <dbReference type="ARBA" id="ARBA00005755"/>
    </source>
</evidence>
<dbReference type="EMBL" id="MW874159">
    <property type="protein sequence ID" value="QWO71448.1"/>
    <property type="molecule type" value="Genomic_DNA"/>
</dbReference>
<protein>
    <recommendedName>
        <fullName evidence="4">Probable DNA polymerase</fullName>
        <ecNumber evidence="3">2.7.7.7</ecNumber>
    </recommendedName>
</protein>
<dbReference type="GO" id="GO:0003677">
    <property type="term" value="F:DNA binding"/>
    <property type="evidence" value="ECO:0007669"/>
    <property type="project" value="UniProtKB-KW"/>
</dbReference>
<dbReference type="InterPro" id="IPR043502">
    <property type="entry name" value="DNA/RNA_pol_sf"/>
</dbReference>
<feature type="domain" description="DNA-directed DNA polymerase family B mitochondria/virus" evidence="12">
    <location>
        <begin position="496"/>
        <end position="952"/>
    </location>
</feature>
<keyword evidence="5" id="KW-0808">Transferase</keyword>
<dbReference type="GO" id="GO:0005739">
    <property type="term" value="C:mitochondrion"/>
    <property type="evidence" value="ECO:0007669"/>
    <property type="project" value="UniProtKB-SubCell"/>
</dbReference>
<evidence type="ECO:0000256" key="10">
    <source>
        <dbReference type="ARBA" id="ARBA00023128"/>
    </source>
</evidence>
<dbReference type="Gene3D" id="3.30.420.10">
    <property type="entry name" value="Ribonuclease H-like superfamily/Ribonuclease H"/>
    <property type="match status" value="1"/>
</dbReference>
<dbReference type="SUPFAM" id="SSF56672">
    <property type="entry name" value="DNA/RNA polymerases"/>
    <property type="match status" value="1"/>
</dbReference>
<evidence type="ECO:0000256" key="8">
    <source>
        <dbReference type="ARBA" id="ARBA00022932"/>
    </source>
</evidence>
<evidence type="ECO:0000313" key="13">
    <source>
        <dbReference type="EMBL" id="QWO71448.1"/>
    </source>
</evidence>
<accession>A0A8H2S9W2</accession>
<keyword evidence="13" id="KW-0614">Plasmid</keyword>
<dbReference type="Pfam" id="PF03175">
    <property type="entry name" value="DNA_pol_B_2"/>
    <property type="match status" value="1"/>
</dbReference>
<dbReference type="PANTHER" id="PTHR33568:SF3">
    <property type="entry name" value="DNA-DIRECTED DNA POLYMERASE"/>
    <property type="match status" value="1"/>
</dbReference>
<proteinExistence type="inferred from homology"/>
<dbReference type="InterPro" id="IPR023211">
    <property type="entry name" value="DNA_pol_palm_dom_sf"/>
</dbReference>
<dbReference type="InterPro" id="IPR036397">
    <property type="entry name" value="RNaseH_sf"/>
</dbReference>
<evidence type="ECO:0000256" key="3">
    <source>
        <dbReference type="ARBA" id="ARBA00012417"/>
    </source>
</evidence>